<dbReference type="Proteomes" id="UP000541444">
    <property type="component" value="Unassembled WGS sequence"/>
</dbReference>
<dbReference type="InterPro" id="IPR045073">
    <property type="entry name" value="Omega/Tau-like"/>
</dbReference>
<evidence type="ECO:0000256" key="2">
    <source>
        <dbReference type="ARBA" id="ARBA00025743"/>
    </source>
</evidence>
<dbReference type="InterPro" id="IPR004045">
    <property type="entry name" value="Glutathione_S-Trfase_N"/>
</dbReference>
<dbReference type="InterPro" id="IPR010987">
    <property type="entry name" value="Glutathione-S-Trfase_C-like"/>
</dbReference>
<dbReference type="Pfam" id="PF13410">
    <property type="entry name" value="GST_C_2"/>
    <property type="match status" value="1"/>
</dbReference>
<evidence type="ECO:0000313" key="7">
    <source>
        <dbReference type="EMBL" id="KAF6141941.1"/>
    </source>
</evidence>
<feature type="domain" description="GST C-terminal" evidence="6">
    <location>
        <begin position="91"/>
        <end position="221"/>
    </location>
</feature>
<dbReference type="EMBL" id="JACGCM010002284">
    <property type="protein sequence ID" value="KAF6141941.1"/>
    <property type="molecule type" value="Genomic_DNA"/>
</dbReference>
<dbReference type="EC" id="2.5.1.18" evidence="4"/>
<dbReference type="PANTHER" id="PTHR11260">
    <property type="entry name" value="GLUTATHIONE S-TRANSFERASE, GST, SUPERFAMILY, GST DOMAIN CONTAINING"/>
    <property type="match status" value="1"/>
</dbReference>
<evidence type="ECO:0000259" key="6">
    <source>
        <dbReference type="PROSITE" id="PS50405"/>
    </source>
</evidence>
<protein>
    <recommendedName>
        <fullName evidence="4">Glutathione S-transferase</fullName>
        <ecNumber evidence="4">2.5.1.18</ecNumber>
    </recommendedName>
</protein>
<comment type="function">
    <text evidence="4">Is involved in the conjugation of reduced glutathione to a wide number of exogenous and endogenous hydrophobic electrophiles.</text>
</comment>
<dbReference type="FunFam" id="3.40.30.10:FF:000044">
    <property type="entry name" value="Glutathione S-transferase GSTU6"/>
    <property type="match status" value="1"/>
</dbReference>
<evidence type="ECO:0000256" key="1">
    <source>
        <dbReference type="ARBA" id="ARBA00022679"/>
    </source>
</evidence>
<keyword evidence="8" id="KW-1185">Reference proteome</keyword>
<evidence type="ECO:0000259" key="5">
    <source>
        <dbReference type="PROSITE" id="PS50404"/>
    </source>
</evidence>
<dbReference type="InterPro" id="IPR045074">
    <property type="entry name" value="GST_C_Tau"/>
</dbReference>
<comment type="catalytic activity">
    <reaction evidence="3 4">
        <text>RX + glutathione = an S-substituted glutathione + a halide anion + H(+)</text>
        <dbReference type="Rhea" id="RHEA:16437"/>
        <dbReference type="ChEBI" id="CHEBI:15378"/>
        <dbReference type="ChEBI" id="CHEBI:16042"/>
        <dbReference type="ChEBI" id="CHEBI:17792"/>
        <dbReference type="ChEBI" id="CHEBI:57925"/>
        <dbReference type="ChEBI" id="CHEBI:90779"/>
        <dbReference type="EC" id="2.5.1.18"/>
    </reaction>
</comment>
<dbReference type="SUPFAM" id="SSF52833">
    <property type="entry name" value="Thioredoxin-like"/>
    <property type="match status" value="1"/>
</dbReference>
<dbReference type="SUPFAM" id="SSF47616">
    <property type="entry name" value="GST C-terminal domain-like"/>
    <property type="match status" value="1"/>
</dbReference>
<dbReference type="PROSITE" id="PS50405">
    <property type="entry name" value="GST_CTER"/>
    <property type="match status" value="1"/>
</dbReference>
<dbReference type="GO" id="GO:0004364">
    <property type="term" value="F:glutathione transferase activity"/>
    <property type="evidence" value="ECO:0007669"/>
    <property type="project" value="UniProtKB-UniRule"/>
</dbReference>
<proteinExistence type="inferred from homology"/>
<dbReference type="SFLD" id="SFLDG00358">
    <property type="entry name" value="Main_(cytGST)"/>
    <property type="match status" value="1"/>
</dbReference>
<dbReference type="Pfam" id="PF02798">
    <property type="entry name" value="GST_N"/>
    <property type="match status" value="1"/>
</dbReference>
<dbReference type="SFLD" id="SFLDS00019">
    <property type="entry name" value="Glutathione_Transferase_(cytos"/>
    <property type="match status" value="1"/>
</dbReference>
<dbReference type="GO" id="GO:0006749">
    <property type="term" value="P:glutathione metabolic process"/>
    <property type="evidence" value="ECO:0007669"/>
    <property type="project" value="InterPro"/>
</dbReference>
<dbReference type="GO" id="GO:0005829">
    <property type="term" value="C:cytosol"/>
    <property type="evidence" value="ECO:0007669"/>
    <property type="project" value="UniProtKB-SubCell"/>
</dbReference>
<dbReference type="PANTHER" id="PTHR11260:SF474">
    <property type="entry name" value="GLUTATHIONE TRANSFERASE"/>
    <property type="match status" value="1"/>
</dbReference>
<keyword evidence="4" id="KW-0963">Cytoplasm</keyword>
<dbReference type="FunFam" id="1.20.1050.10:FF:000012">
    <property type="entry name" value="Tau class glutathione S-transferase"/>
    <property type="match status" value="1"/>
</dbReference>
<dbReference type="PROSITE" id="PS50404">
    <property type="entry name" value="GST_NTER"/>
    <property type="match status" value="1"/>
</dbReference>
<evidence type="ECO:0000256" key="4">
    <source>
        <dbReference type="RuleBase" id="RU369102"/>
    </source>
</evidence>
<comment type="subcellular location">
    <subcellularLocation>
        <location evidence="4">Cytoplasm</location>
        <location evidence="4">Cytosol</location>
    </subcellularLocation>
</comment>
<sequence>MAKQKEVKLLGVWLSPFVCRIKWVLKLKQVDYENIEEEDLFNNKSELLLSSNPIHKKIPVLLHNGKAIVESLNILEYIDETWPQSPLMPQDPYDRAMARFWAKFADEKFITATFEAFASEGEKQNKAIGLAVECLGFLEEQLQGKPFFGGETIGYLDIALGWAAYWLQVWEEVGSMEIMDPIKFPSINKWMNNFVESSVIKDNLPPRDKMVLVLTEYRKILAGFYKV</sequence>
<dbReference type="InterPro" id="IPR036249">
    <property type="entry name" value="Thioredoxin-like_sf"/>
</dbReference>
<evidence type="ECO:0000313" key="8">
    <source>
        <dbReference type="Proteomes" id="UP000541444"/>
    </source>
</evidence>
<feature type="domain" description="GST N-terminal" evidence="5">
    <location>
        <begin position="5"/>
        <end position="86"/>
    </location>
</feature>
<dbReference type="Gene3D" id="1.20.1050.10">
    <property type="match status" value="1"/>
</dbReference>
<name>A0A7J7LGY6_9MAGN</name>
<dbReference type="InterPro" id="IPR036282">
    <property type="entry name" value="Glutathione-S-Trfase_C_sf"/>
</dbReference>
<evidence type="ECO:0000256" key="3">
    <source>
        <dbReference type="ARBA" id="ARBA00047960"/>
    </source>
</evidence>
<dbReference type="Gene3D" id="3.40.30.10">
    <property type="entry name" value="Glutaredoxin"/>
    <property type="match status" value="1"/>
</dbReference>
<dbReference type="SFLD" id="SFLDG01152">
    <property type="entry name" value="Main.3:_Omega-_and_Tau-like"/>
    <property type="match status" value="1"/>
</dbReference>
<keyword evidence="1 4" id="KW-0808">Transferase</keyword>
<comment type="similarity">
    <text evidence="2">Belongs to the GST superfamily. Tau family.</text>
</comment>
<organism evidence="7 8">
    <name type="scientific">Kingdonia uniflora</name>
    <dbReference type="NCBI Taxonomy" id="39325"/>
    <lineage>
        <taxon>Eukaryota</taxon>
        <taxon>Viridiplantae</taxon>
        <taxon>Streptophyta</taxon>
        <taxon>Embryophyta</taxon>
        <taxon>Tracheophyta</taxon>
        <taxon>Spermatophyta</taxon>
        <taxon>Magnoliopsida</taxon>
        <taxon>Ranunculales</taxon>
        <taxon>Circaeasteraceae</taxon>
        <taxon>Kingdonia</taxon>
    </lineage>
</organism>
<gene>
    <name evidence="7" type="ORF">GIB67_037909</name>
</gene>
<accession>A0A7J7LGY6</accession>
<dbReference type="CDD" id="cd03185">
    <property type="entry name" value="GST_C_Tau"/>
    <property type="match status" value="1"/>
</dbReference>
<reference evidence="7 8" key="1">
    <citation type="journal article" date="2020" name="IScience">
        <title>Genome Sequencing of the Endangered Kingdonia uniflora (Circaeasteraceae, Ranunculales) Reveals Potential Mechanisms of Evolutionary Specialization.</title>
        <authorList>
            <person name="Sun Y."/>
            <person name="Deng T."/>
            <person name="Zhang A."/>
            <person name="Moore M.J."/>
            <person name="Landis J.B."/>
            <person name="Lin N."/>
            <person name="Zhang H."/>
            <person name="Zhang X."/>
            <person name="Huang J."/>
            <person name="Zhang X."/>
            <person name="Sun H."/>
            <person name="Wang H."/>
        </authorList>
    </citation>
    <scope>NUCLEOTIDE SEQUENCE [LARGE SCALE GENOMIC DNA]</scope>
    <source>
        <strain evidence="7">TB1705</strain>
        <tissue evidence="7">Leaf</tissue>
    </source>
</reference>
<dbReference type="AlphaFoldDB" id="A0A7J7LGY6"/>
<comment type="caution">
    <text evidence="7">The sequence shown here is derived from an EMBL/GenBank/DDBJ whole genome shotgun (WGS) entry which is preliminary data.</text>
</comment>
<dbReference type="OrthoDB" id="4951845at2759"/>
<dbReference type="CDD" id="cd03058">
    <property type="entry name" value="GST_N_Tau"/>
    <property type="match status" value="1"/>
</dbReference>
<dbReference type="InterPro" id="IPR040079">
    <property type="entry name" value="Glutathione_S-Trfase"/>
</dbReference>